<keyword evidence="7 11" id="KW-1133">Transmembrane helix</keyword>
<dbReference type="AlphaFoldDB" id="A0AAW0CVF2"/>
<comment type="caution">
    <text evidence="13">The sequence shown here is derived from an EMBL/GenBank/DDBJ whole genome shotgun (WGS) entry which is preliminary data.</text>
</comment>
<dbReference type="Pfam" id="PF02517">
    <property type="entry name" value="Rce1-like"/>
    <property type="match status" value="1"/>
</dbReference>
<evidence type="ECO:0000256" key="2">
    <source>
        <dbReference type="ARBA" id="ARBA00006897"/>
    </source>
</evidence>
<evidence type="ECO:0000313" key="14">
    <source>
        <dbReference type="Proteomes" id="UP001362999"/>
    </source>
</evidence>
<feature type="domain" description="CAAX prenyl protease 2/Lysostaphin resistance protein A-like" evidence="12">
    <location>
        <begin position="167"/>
        <end position="277"/>
    </location>
</feature>
<evidence type="ECO:0000256" key="10">
    <source>
        <dbReference type="ARBA" id="ARBA00049729"/>
    </source>
</evidence>
<dbReference type="GO" id="GO:0005789">
    <property type="term" value="C:endoplasmic reticulum membrane"/>
    <property type="evidence" value="ECO:0007669"/>
    <property type="project" value="UniProtKB-SubCell"/>
</dbReference>
<name>A0AAW0CVF2_9AGAR</name>
<dbReference type="GO" id="GO:0071586">
    <property type="term" value="P:CAAX-box protein processing"/>
    <property type="evidence" value="ECO:0007669"/>
    <property type="project" value="InterPro"/>
</dbReference>
<dbReference type="Proteomes" id="UP001362999">
    <property type="component" value="Unassembled WGS sequence"/>
</dbReference>
<evidence type="ECO:0000256" key="4">
    <source>
        <dbReference type="ARBA" id="ARBA00022692"/>
    </source>
</evidence>
<evidence type="ECO:0000256" key="3">
    <source>
        <dbReference type="ARBA" id="ARBA00022670"/>
    </source>
</evidence>
<dbReference type="InterPro" id="IPR039731">
    <property type="entry name" value="Rce1"/>
</dbReference>
<comment type="subcellular location">
    <subcellularLocation>
        <location evidence="1">Endoplasmic reticulum membrane</location>
        <topology evidence="1">Multi-pass membrane protein</topology>
    </subcellularLocation>
</comment>
<evidence type="ECO:0000256" key="6">
    <source>
        <dbReference type="ARBA" id="ARBA00022824"/>
    </source>
</evidence>
<keyword evidence="4 11" id="KW-0812">Transmembrane</keyword>
<dbReference type="EMBL" id="JAWWNJ010000013">
    <property type="protein sequence ID" value="KAK7042327.1"/>
    <property type="molecule type" value="Genomic_DNA"/>
</dbReference>
<evidence type="ECO:0000256" key="11">
    <source>
        <dbReference type="SAM" id="Phobius"/>
    </source>
</evidence>
<keyword evidence="3 13" id="KW-0645">Protease</keyword>
<dbReference type="EC" id="3.4.26.1" evidence="10"/>
<accession>A0AAW0CVF2</accession>
<dbReference type="PANTHER" id="PTHR13046:SF0">
    <property type="entry name" value="CAAX PRENYL PROTEASE 2"/>
    <property type="match status" value="1"/>
</dbReference>
<evidence type="ECO:0000259" key="12">
    <source>
        <dbReference type="Pfam" id="PF02517"/>
    </source>
</evidence>
<dbReference type="GO" id="GO:0004222">
    <property type="term" value="F:metalloendopeptidase activity"/>
    <property type="evidence" value="ECO:0007669"/>
    <property type="project" value="InterPro"/>
</dbReference>
<comment type="catalytic activity">
    <reaction evidence="9">
        <text>Hydrolyzes the peptide bond -P2-(S-farnesyl or geranylgeranyl)C-P1'-P2'-P3'-COOH where P1' and P2' are amino acids with aliphatic sidechains and P3' is any C-terminal residue.</text>
        <dbReference type="EC" id="3.4.26.1"/>
    </reaction>
</comment>
<gene>
    <name evidence="13" type="ORF">R3P38DRAFT_2889802</name>
</gene>
<sequence length="335" mass="37291">MPPIQPPVFPISMLSSHLLALSFGATYVGSLYLSKNARLRFSKSPATPPTGPEASQYVRQRRIEPGSRDDPAVIRARLTAVTFATLFNCTIVYYLVSRSTLPSSDHSLGSTLALLGLSPAWPTSVLPYLQTPLLFLGPLYASSYLTQSLPGQAHYSFEFQFIKTFCTWIGFRNYIWGPFTEEIVFRACVLSVYAMAGAPRWKMIAFAPLVFGLAHVHHAWEVYNRLGRTQNALKQAAMSALFQTLYTTLFGAHTSYLFLRTSSLLPPLTAHVFCNIMGVPQMGLEIKSFPAKKRAIQIAYAIGIISFIYTLVPWTETPGSVFWLGPERFWRGVAA</sequence>
<evidence type="ECO:0000313" key="13">
    <source>
        <dbReference type="EMBL" id="KAK7042327.1"/>
    </source>
</evidence>
<keyword evidence="14" id="KW-1185">Reference proteome</keyword>
<feature type="transmembrane region" description="Helical" evidence="11">
    <location>
        <begin position="12"/>
        <end position="33"/>
    </location>
</feature>
<feature type="transmembrane region" description="Helical" evidence="11">
    <location>
        <begin position="295"/>
        <end position="314"/>
    </location>
</feature>
<dbReference type="PANTHER" id="PTHR13046">
    <property type="entry name" value="PROTEASE U48 CAAX PRENYL PROTEASE RCE1"/>
    <property type="match status" value="1"/>
</dbReference>
<evidence type="ECO:0000256" key="8">
    <source>
        <dbReference type="ARBA" id="ARBA00023136"/>
    </source>
</evidence>
<dbReference type="InterPro" id="IPR003675">
    <property type="entry name" value="Rce1/LyrA-like_dom"/>
</dbReference>
<keyword evidence="6" id="KW-0256">Endoplasmic reticulum</keyword>
<reference evidence="13 14" key="1">
    <citation type="journal article" date="2024" name="J Genomics">
        <title>Draft genome sequencing and assembly of Favolaschia claudopus CIRM-BRFM 2984 isolated from oak limbs.</title>
        <authorList>
            <person name="Navarro D."/>
            <person name="Drula E."/>
            <person name="Chaduli D."/>
            <person name="Cazenave R."/>
            <person name="Ahrendt S."/>
            <person name="Wang J."/>
            <person name="Lipzen A."/>
            <person name="Daum C."/>
            <person name="Barry K."/>
            <person name="Grigoriev I.V."/>
            <person name="Favel A."/>
            <person name="Rosso M.N."/>
            <person name="Martin F."/>
        </authorList>
    </citation>
    <scope>NUCLEOTIDE SEQUENCE [LARGE SCALE GENOMIC DNA]</scope>
    <source>
        <strain evidence="13 14">CIRM-BRFM 2984</strain>
    </source>
</reference>
<keyword evidence="8 11" id="KW-0472">Membrane</keyword>
<evidence type="ECO:0000256" key="1">
    <source>
        <dbReference type="ARBA" id="ARBA00004477"/>
    </source>
</evidence>
<evidence type="ECO:0000256" key="9">
    <source>
        <dbReference type="ARBA" id="ARBA00047280"/>
    </source>
</evidence>
<organism evidence="13 14">
    <name type="scientific">Favolaschia claudopus</name>
    <dbReference type="NCBI Taxonomy" id="2862362"/>
    <lineage>
        <taxon>Eukaryota</taxon>
        <taxon>Fungi</taxon>
        <taxon>Dikarya</taxon>
        <taxon>Basidiomycota</taxon>
        <taxon>Agaricomycotina</taxon>
        <taxon>Agaricomycetes</taxon>
        <taxon>Agaricomycetidae</taxon>
        <taxon>Agaricales</taxon>
        <taxon>Marasmiineae</taxon>
        <taxon>Mycenaceae</taxon>
        <taxon>Favolaschia</taxon>
    </lineage>
</organism>
<keyword evidence="5" id="KW-0378">Hydrolase</keyword>
<proteinExistence type="inferred from homology"/>
<evidence type="ECO:0000256" key="7">
    <source>
        <dbReference type="ARBA" id="ARBA00022989"/>
    </source>
</evidence>
<evidence type="ECO:0000256" key="5">
    <source>
        <dbReference type="ARBA" id="ARBA00022801"/>
    </source>
</evidence>
<comment type="similarity">
    <text evidence="2">Belongs to the peptidase U48 family.</text>
</comment>
<protein>
    <recommendedName>
        <fullName evidence="10">intramembrane prenyl-peptidase Rce1</fullName>
        <ecNumber evidence="10">3.4.26.1</ecNumber>
    </recommendedName>
</protein>